<proteinExistence type="inferred from homology"/>
<evidence type="ECO:0000256" key="7">
    <source>
        <dbReference type="ARBA" id="ARBA00023242"/>
    </source>
</evidence>
<reference evidence="13" key="1">
    <citation type="journal article" date="2002" name="Science">
        <title>The draft genome of Ciona intestinalis: insights into chordate and vertebrate origins.</title>
        <authorList>
            <person name="Dehal P."/>
            <person name="Satou Y."/>
            <person name="Campbell R.K."/>
            <person name="Chapman J."/>
            <person name="Degnan B."/>
            <person name="De Tomaso A."/>
            <person name="Davidson B."/>
            <person name="Di Gregorio A."/>
            <person name="Gelpke M."/>
            <person name="Goodstein D.M."/>
            <person name="Harafuji N."/>
            <person name="Hastings K.E."/>
            <person name="Ho I."/>
            <person name="Hotta K."/>
            <person name="Huang W."/>
            <person name="Kawashima T."/>
            <person name="Lemaire P."/>
            <person name="Martinez D."/>
            <person name="Meinertzhagen I.A."/>
            <person name="Necula S."/>
            <person name="Nonaka M."/>
            <person name="Putnam N."/>
            <person name="Rash S."/>
            <person name="Saiga H."/>
            <person name="Satake M."/>
            <person name="Terry A."/>
            <person name="Yamada L."/>
            <person name="Wang H.G."/>
            <person name="Awazu S."/>
            <person name="Azumi K."/>
            <person name="Boore J."/>
            <person name="Branno M."/>
            <person name="Chin-Bow S."/>
            <person name="DeSantis R."/>
            <person name="Doyle S."/>
            <person name="Francino P."/>
            <person name="Keys D.N."/>
            <person name="Haga S."/>
            <person name="Hayashi H."/>
            <person name="Hino K."/>
            <person name="Imai K.S."/>
            <person name="Inaba K."/>
            <person name="Kano S."/>
            <person name="Kobayashi K."/>
            <person name="Kobayashi M."/>
            <person name="Lee B.I."/>
            <person name="Makabe K.W."/>
            <person name="Manohar C."/>
            <person name="Matassi G."/>
            <person name="Medina M."/>
            <person name="Mochizuki Y."/>
            <person name="Mount S."/>
            <person name="Morishita T."/>
            <person name="Miura S."/>
            <person name="Nakayama A."/>
            <person name="Nishizaka S."/>
            <person name="Nomoto H."/>
            <person name="Ohta F."/>
            <person name="Oishi K."/>
            <person name="Rigoutsos I."/>
            <person name="Sano M."/>
            <person name="Sasaki A."/>
            <person name="Sasakura Y."/>
            <person name="Shoguchi E."/>
            <person name="Shin-i T."/>
            <person name="Spagnuolo A."/>
            <person name="Stainier D."/>
            <person name="Suzuki M.M."/>
            <person name="Tassy O."/>
            <person name="Takatori N."/>
            <person name="Tokuoka M."/>
            <person name="Yagi K."/>
            <person name="Yoshizaki F."/>
            <person name="Wada S."/>
            <person name="Zhang C."/>
            <person name="Hyatt P.D."/>
            <person name="Larimer F."/>
            <person name="Detter C."/>
            <person name="Doggett N."/>
            <person name="Glavina T."/>
            <person name="Hawkins T."/>
            <person name="Richardson P."/>
            <person name="Lucas S."/>
            <person name="Kohara Y."/>
            <person name="Levine M."/>
            <person name="Satoh N."/>
            <person name="Rokhsar D.S."/>
        </authorList>
    </citation>
    <scope>NUCLEOTIDE SEQUENCE [LARGE SCALE GENOMIC DNA]</scope>
</reference>
<feature type="DNA-binding region" description="Homeobox" evidence="8">
    <location>
        <begin position="249"/>
        <end position="311"/>
    </location>
</feature>
<evidence type="ECO:0000259" key="10">
    <source>
        <dbReference type="PROSITE" id="PS50071"/>
    </source>
</evidence>
<dbReference type="InParanoid" id="F6QIL3"/>
<dbReference type="GO" id="GO:0009887">
    <property type="term" value="P:animal organ morphogenesis"/>
    <property type="evidence" value="ECO:0000318"/>
    <property type="project" value="GO_Central"/>
</dbReference>
<evidence type="ECO:0000313" key="12">
    <source>
        <dbReference type="Ensembl" id="ENSCINP00000018418.3"/>
    </source>
</evidence>
<evidence type="ECO:0000256" key="1">
    <source>
        <dbReference type="ARBA" id="ARBA00004123"/>
    </source>
</evidence>
<dbReference type="InterPro" id="IPR005542">
    <property type="entry name" value="PBX_PBC_dom"/>
</dbReference>
<dbReference type="HOGENOM" id="CLU_041153_0_0_1"/>
<dbReference type="Gene3D" id="1.10.10.60">
    <property type="entry name" value="Homeodomain-like"/>
    <property type="match status" value="1"/>
</dbReference>
<dbReference type="FunCoup" id="F6QIL3">
    <property type="interactions" value="93"/>
</dbReference>
<dbReference type="SUPFAM" id="SSF46689">
    <property type="entry name" value="Homeodomain-like"/>
    <property type="match status" value="1"/>
</dbReference>
<gene>
    <name evidence="12" type="primary">pbx</name>
</gene>
<dbReference type="GeneTree" id="ENSGT00940000169272"/>
<dbReference type="SMART" id="SM00389">
    <property type="entry name" value="HOX"/>
    <property type="match status" value="1"/>
</dbReference>
<dbReference type="PANTHER" id="PTHR11850">
    <property type="entry name" value="HOMEOBOX PROTEIN TRANSCRIPTION FACTORS"/>
    <property type="match status" value="1"/>
</dbReference>
<dbReference type="Pfam" id="PF03792">
    <property type="entry name" value="PBC"/>
    <property type="match status" value="1"/>
</dbReference>
<keyword evidence="4 8" id="KW-0238">DNA-binding</keyword>
<dbReference type="InterPro" id="IPR050224">
    <property type="entry name" value="TALE_homeobox"/>
</dbReference>
<feature type="compositionally biased region" description="Polar residues" evidence="9">
    <location>
        <begin position="364"/>
        <end position="381"/>
    </location>
</feature>
<dbReference type="PROSITE" id="PS50071">
    <property type="entry name" value="HOMEOBOX_2"/>
    <property type="match status" value="1"/>
</dbReference>
<dbReference type="InterPro" id="IPR008422">
    <property type="entry name" value="KN_HD"/>
</dbReference>
<dbReference type="PROSITE" id="PS51978">
    <property type="entry name" value="PBC"/>
    <property type="match status" value="1"/>
</dbReference>
<dbReference type="CDD" id="cd00086">
    <property type="entry name" value="homeodomain"/>
    <property type="match status" value="1"/>
</dbReference>
<feature type="region of interest" description="Disordered" evidence="9">
    <location>
        <begin position="1"/>
        <end position="52"/>
    </location>
</feature>
<feature type="domain" description="PBC" evidence="11">
    <location>
        <begin position="59"/>
        <end position="248"/>
    </location>
</feature>
<feature type="region of interest" description="Disordered" evidence="9">
    <location>
        <begin position="332"/>
        <end position="446"/>
    </location>
</feature>
<reference evidence="12" key="3">
    <citation type="submission" date="2025-09" db="UniProtKB">
        <authorList>
            <consortium name="Ensembl"/>
        </authorList>
    </citation>
    <scope>IDENTIFICATION</scope>
</reference>
<reference evidence="12" key="2">
    <citation type="submission" date="2025-08" db="UniProtKB">
        <authorList>
            <consortium name="Ensembl"/>
        </authorList>
    </citation>
    <scope>IDENTIFICATION</scope>
</reference>
<organism evidence="12 13">
    <name type="scientific">Ciona intestinalis</name>
    <name type="common">Transparent sea squirt</name>
    <name type="synonym">Ascidia intestinalis</name>
    <dbReference type="NCBI Taxonomy" id="7719"/>
    <lineage>
        <taxon>Eukaryota</taxon>
        <taxon>Metazoa</taxon>
        <taxon>Chordata</taxon>
        <taxon>Tunicata</taxon>
        <taxon>Ascidiacea</taxon>
        <taxon>Phlebobranchia</taxon>
        <taxon>Cionidae</taxon>
        <taxon>Ciona</taxon>
    </lineage>
</organism>
<evidence type="ECO:0000256" key="9">
    <source>
        <dbReference type="SAM" id="MobiDB-lite"/>
    </source>
</evidence>
<evidence type="ECO:0000256" key="4">
    <source>
        <dbReference type="ARBA" id="ARBA00023125"/>
    </source>
</evidence>
<dbReference type="Ensembl" id="ENSCINT00000018418.3">
    <property type="protein sequence ID" value="ENSCINP00000018418.3"/>
    <property type="gene ID" value="ENSCING00000009075.3"/>
</dbReference>
<dbReference type="Proteomes" id="UP000008144">
    <property type="component" value="Unassembled WGS sequence"/>
</dbReference>
<name>F6QIL3_CIOIN</name>
<dbReference type="GO" id="GO:0005634">
    <property type="term" value="C:nucleus"/>
    <property type="evidence" value="ECO:0007669"/>
    <property type="project" value="UniProtKB-SubCell"/>
</dbReference>
<feature type="region of interest" description="Disordered" evidence="9">
    <location>
        <begin position="136"/>
        <end position="161"/>
    </location>
</feature>
<dbReference type="GO" id="GO:0003677">
    <property type="term" value="F:DNA binding"/>
    <property type="evidence" value="ECO:0007669"/>
    <property type="project" value="UniProtKB-UniRule"/>
</dbReference>
<evidence type="ECO:0000259" key="11">
    <source>
        <dbReference type="PROSITE" id="PS51978"/>
    </source>
</evidence>
<dbReference type="AlphaFoldDB" id="F6QIL3"/>
<evidence type="ECO:0000256" key="2">
    <source>
        <dbReference type="ARBA" id="ARBA00007601"/>
    </source>
</evidence>
<dbReference type="PROSITE" id="PS00027">
    <property type="entry name" value="HOMEOBOX_1"/>
    <property type="match status" value="1"/>
</dbReference>
<accession>F6QIL3</accession>
<keyword evidence="5 8" id="KW-0371">Homeobox</keyword>
<dbReference type="GO" id="GO:0048568">
    <property type="term" value="P:embryonic organ development"/>
    <property type="evidence" value="ECO:0000318"/>
    <property type="project" value="GO_Central"/>
</dbReference>
<dbReference type="InterPro" id="IPR017970">
    <property type="entry name" value="Homeobox_CS"/>
</dbReference>
<dbReference type="Pfam" id="PF05920">
    <property type="entry name" value="Homeobox_KN"/>
    <property type="match status" value="1"/>
</dbReference>
<dbReference type="InterPro" id="IPR009057">
    <property type="entry name" value="Homeodomain-like_sf"/>
</dbReference>
<evidence type="ECO:0000256" key="5">
    <source>
        <dbReference type="ARBA" id="ARBA00023155"/>
    </source>
</evidence>
<comment type="similarity">
    <text evidence="2">Belongs to the TALE/PBX homeobox family.</text>
</comment>
<evidence type="ECO:0000313" key="13">
    <source>
        <dbReference type="Proteomes" id="UP000008144"/>
    </source>
</evidence>
<feature type="compositionally biased region" description="Gly residues" evidence="9">
    <location>
        <begin position="403"/>
        <end position="412"/>
    </location>
</feature>
<evidence type="ECO:0000256" key="3">
    <source>
        <dbReference type="ARBA" id="ARBA00023015"/>
    </source>
</evidence>
<evidence type="ECO:0000256" key="8">
    <source>
        <dbReference type="PROSITE-ProRule" id="PRU00108"/>
    </source>
</evidence>
<keyword evidence="13" id="KW-1185">Reference proteome</keyword>
<dbReference type="FunFam" id="1.10.10.60:FF:000008">
    <property type="entry name" value="Pre-B-cell leukemia transcription factor 1"/>
    <property type="match status" value="1"/>
</dbReference>
<dbReference type="GO" id="GO:0048666">
    <property type="term" value="P:neuron development"/>
    <property type="evidence" value="ECO:0000318"/>
    <property type="project" value="GO_Central"/>
</dbReference>
<protein>
    <submittedName>
        <fullName evidence="12">Transcription factor protein</fullName>
    </submittedName>
</protein>
<feature type="domain" description="Homeobox" evidence="10">
    <location>
        <begin position="247"/>
        <end position="310"/>
    </location>
</feature>
<dbReference type="STRING" id="7719.ENSCINP00000018418"/>
<dbReference type="GO" id="GO:0000981">
    <property type="term" value="F:DNA-binding transcription factor activity, RNA polymerase II-specific"/>
    <property type="evidence" value="ECO:0007669"/>
    <property type="project" value="InterPro"/>
</dbReference>
<feature type="compositionally biased region" description="Polar residues" evidence="9">
    <location>
        <begin position="428"/>
        <end position="446"/>
    </location>
</feature>
<dbReference type="OMA" id="HIYSPQG"/>
<dbReference type="InterPro" id="IPR001356">
    <property type="entry name" value="HD"/>
</dbReference>
<evidence type="ECO:0000256" key="6">
    <source>
        <dbReference type="ARBA" id="ARBA00023163"/>
    </source>
</evidence>
<keyword evidence="3" id="KW-0805">Transcription regulation</keyword>
<keyword evidence="7 8" id="KW-0539">Nucleus</keyword>
<sequence length="446" mass="48746">MDGQYDNTPTTLGIGQGYITNPMHTPSEYGGNTTAPQSGTPADLDTRSGGDGVMQSVVSRKQDISEILQQIMTITDQSLDEAQARKHALNVHRMKGALFQVLCEIKEKAVLNMRSPPEDEPPDPQQLRLDRMLESEGVAGPEGSGSAAAISAATSAGNDSAEHSDYRAKLAQIRQIYHSELEKYNQACNEFTSHVMNLLREQSRTRPISNKEIERMIAIITKKFNNIQLQLKQSTCEAVMILRSRFLDARRKRRNFSKQATEVLNEYFYSHLSNPYPSEEAKEELARKCTITVSQVSNWFGNKRIRYKKNIGKFQEEANLYAAKTAQAAVSAVQSAHGQDGLGGTPPDHDPTEGNIDSPDTGPETPTSGHNYSSPTSQRGTQGDMGYMGVNGEGYNNQNQGMSFGGDGGLGGQQHIYSPQGGVWPRQDGNNGPTVTSPGNRSDSAD</sequence>
<comment type="subcellular location">
    <subcellularLocation>
        <location evidence="1 8">Nucleus</location>
    </subcellularLocation>
</comment>
<feature type="compositionally biased region" description="Polar residues" evidence="9">
    <location>
        <begin position="1"/>
        <end position="40"/>
    </location>
</feature>
<keyword evidence="6" id="KW-0804">Transcription</keyword>
<feature type="compositionally biased region" description="Low complexity" evidence="9">
    <location>
        <begin position="136"/>
        <end position="157"/>
    </location>
</feature>